<evidence type="ECO:0000256" key="5">
    <source>
        <dbReference type="SAM" id="Phobius"/>
    </source>
</evidence>
<dbReference type="Gene3D" id="2.60.120.260">
    <property type="entry name" value="Galactose-binding domain-like"/>
    <property type="match status" value="1"/>
</dbReference>
<evidence type="ECO:0000256" key="3">
    <source>
        <dbReference type="PROSITE-ProRule" id="PRU00076"/>
    </source>
</evidence>
<evidence type="ECO:0000313" key="7">
    <source>
        <dbReference type="EMBL" id="EFC38529.1"/>
    </source>
</evidence>
<keyword evidence="5" id="KW-0812">Transmembrane</keyword>
<feature type="region of interest" description="Disordered" evidence="4">
    <location>
        <begin position="1230"/>
        <end position="1255"/>
    </location>
</feature>
<dbReference type="KEGG" id="ngr:NAEGRDRAFT_81620"/>
<gene>
    <name evidence="7" type="ORF">NAEGRDRAFT_81620</name>
</gene>
<keyword evidence="3" id="KW-0245">EGF-like domain</keyword>
<evidence type="ECO:0000313" key="8">
    <source>
        <dbReference type="Proteomes" id="UP000006671"/>
    </source>
</evidence>
<dbReference type="Gene3D" id="2.10.25.10">
    <property type="entry name" value="Laminin"/>
    <property type="match status" value="1"/>
</dbReference>
<dbReference type="PROSITE" id="PS00022">
    <property type="entry name" value="EGF_1"/>
    <property type="match status" value="3"/>
</dbReference>
<comment type="caution">
    <text evidence="3">Lacks conserved residue(s) required for the propagation of feature annotation.</text>
</comment>
<feature type="disulfide bond" evidence="3">
    <location>
        <begin position="909"/>
        <end position="918"/>
    </location>
</feature>
<evidence type="ECO:0000256" key="1">
    <source>
        <dbReference type="ARBA" id="ARBA00022729"/>
    </source>
</evidence>
<dbReference type="InterPro" id="IPR000742">
    <property type="entry name" value="EGF"/>
</dbReference>
<dbReference type="OrthoDB" id="10046613at2759"/>
<feature type="compositionally biased region" description="Basic and acidic residues" evidence="4">
    <location>
        <begin position="1230"/>
        <end position="1241"/>
    </location>
</feature>
<dbReference type="AlphaFoldDB" id="D2VXM1"/>
<evidence type="ECO:0000256" key="2">
    <source>
        <dbReference type="ARBA" id="ARBA00023157"/>
    </source>
</evidence>
<keyword evidence="5" id="KW-0472">Membrane</keyword>
<protein>
    <submittedName>
        <fullName evidence="7">Predicted protein</fullName>
    </submittedName>
</protein>
<dbReference type="PANTHER" id="PTHR14949">
    <property type="entry name" value="EGF-LIKE-DOMAIN, MULTIPLE 7, 8"/>
    <property type="match status" value="1"/>
</dbReference>
<dbReference type="EMBL" id="GG738907">
    <property type="protein sequence ID" value="EFC38529.1"/>
    <property type="molecule type" value="Genomic_DNA"/>
</dbReference>
<dbReference type="PROSITE" id="PS50026">
    <property type="entry name" value="EGF_3"/>
    <property type="match status" value="2"/>
</dbReference>
<accession>D2VXM1</accession>
<dbReference type="InParanoid" id="D2VXM1"/>
<dbReference type="GeneID" id="8858311"/>
<dbReference type="Pfam" id="PF07974">
    <property type="entry name" value="EGF_2"/>
    <property type="match status" value="1"/>
</dbReference>
<evidence type="ECO:0000259" key="6">
    <source>
        <dbReference type="PROSITE" id="PS50026"/>
    </source>
</evidence>
<keyword evidence="1" id="KW-0732">Signal</keyword>
<dbReference type="InterPro" id="IPR031420">
    <property type="entry name" value="UPF0669"/>
</dbReference>
<dbReference type="RefSeq" id="XP_002671273.1">
    <property type="nucleotide sequence ID" value="XM_002671227.1"/>
</dbReference>
<dbReference type="eggNOG" id="KOG1225">
    <property type="taxonomic scope" value="Eukaryota"/>
</dbReference>
<dbReference type="PANTHER" id="PTHR14949:SF56">
    <property type="entry name" value="EGF-LIKE-DOMAIN, MULTIPLE 7"/>
    <property type="match status" value="1"/>
</dbReference>
<keyword evidence="5" id="KW-1133">Transmembrane helix</keyword>
<proteinExistence type="predicted"/>
<dbReference type="Pfam" id="PF17065">
    <property type="entry name" value="UPF0669"/>
    <property type="match status" value="1"/>
</dbReference>
<keyword evidence="8" id="KW-1185">Reference proteome</keyword>
<feature type="disulfide bond" evidence="3">
    <location>
        <begin position="948"/>
        <end position="957"/>
    </location>
</feature>
<keyword evidence="2 3" id="KW-1015">Disulfide bond</keyword>
<feature type="domain" description="EGF-like" evidence="6">
    <location>
        <begin position="925"/>
        <end position="958"/>
    </location>
</feature>
<dbReference type="PROSITE" id="PS01186">
    <property type="entry name" value="EGF_2"/>
    <property type="match status" value="3"/>
</dbReference>
<dbReference type="Gene3D" id="2.60.120.380">
    <property type="match status" value="1"/>
</dbReference>
<dbReference type="VEuPathDB" id="AmoebaDB:NAEGRDRAFT_81620"/>
<dbReference type="Proteomes" id="UP000006671">
    <property type="component" value="Unassembled WGS sequence"/>
</dbReference>
<dbReference type="InterPro" id="IPR013111">
    <property type="entry name" value="EGF_extracell"/>
</dbReference>
<feature type="transmembrane region" description="Helical" evidence="5">
    <location>
        <begin position="12"/>
        <end position="31"/>
    </location>
</feature>
<dbReference type="InterPro" id="IPR050969">
    <property type="entry name" value="Dev_Signal_Modulators"/>
</dbReference>
<sequence>MVSTPPVVVRTQLFPVSLLLITIILLLNILLSTQNQAEIIQQIGIPINGMVEEGGWHYYYVDPSLFSSAVATFALTPLSGEVYMYVSTYGQPTLQCEKCLLSYPSLLVTANGTWPSNGNIFTIGVYGNTPARFTFNLWGSTSPAHVTLVDGQPQYSQVERNGYSYFKVKVTGQLPTKLYISIGTQEGDSDLYVSGISQFPTSTDYDYASRSYGPDSVTIPVEENSPREYWIGVYGYFVDNKFTIVSCQANTSTMISESLSIAFREDSPTSDLHYFVYNNLILQNLRFEVIVRTTKMVDFYIKYGTKPTENSYDYYMLANREKVKQIPMSDSKVGTYYIGIKIGLVTLTVKSMPEYVLLQEDVAVNGTVAANQLNYYQHNKKDMLKSSLTLTVFFGSVKLFLSFESERPNQYVHTRAANGTVGQPGQLIINERSDLKFSVFGEVDSSYTLTYSTENPPTELINGRRVGLFVVPYGKYGYFTFKAKQEELNNTDIMFFISTSVGSVELYVNTKNTFPSPRDYNWSTRSPNALLIPGISKLITSNEFRVTVEGTYSELSALSYYSIMALQSNKSILLSNDQIVSSKIVNTDFYQFYQYPLDGSMKLLISIESVGVINLYYSTENPKPIGQDGAPQEINGIYNQEILFSGSYLYIAVKTSSSTPVSYKLKVKIIYRVLPLNRISGEDSVANNEIHQFRFDLKKNIASHLSFALINITGSTIMYVSNDCQPANETHYNWKVDPETQYGQVLMLSNQQVGCYYIGVYGLVASTFKLSAFLDDAFIRLRDTILMKASTDGMPNILNYYGRPYSDYLVLNIKAVSGYVNVGVAKQIYSPDYSSYSSNGDHDRSLIIPITEFSSSYVELSIAISGKAGEPNPMLQLTLDNTICYGKIPSANNVCSGKGNCIGYNECECLEGYEGDECELFKCFDILMSNKTVCSSRGNCVSPNKCECSGGYFGDSCELFNCFGIAFSDERVCSGNGFCSSLDKCQCKYGYFGAECDQNVLCPESEKDSFYCSNIESKSNETETNIVEVQNINNHLTITFEKYENIIMVLPSTISEYVFLNNTLGQTILTMASSVIPESSKSQENSKVVSPIVNFILLQNGTTERIEITNLKEPIHLYMHNISVQKEAATSLSCAFYDSNSWNTDNVTTTILNQIEQGEATIFSVSCSSKSWTSSVAIISQMIAPNPPPTHESSQQGLPKDSNSVIIGENHNYYYLIGLGLILLIKKEEGSSGSGDEKKENYNNINYANLKEEEA</sequence>
<feature type="domain" description="EGF-like" evidence="6">
    <location>
        <begin position="887"/>
        <end position="919"/>
    </location>
</feature>
<evidence type="ECO:0000256" key="4">
    <source>
        <dbReference type="SAM" id="MobiDB-lite"/>
    </source>
</evidence>
<organism evidence="8">
    <name type="scientific">Naegleria gruberi</name>
    <name type="common">Amoeba</name>
    <dbReference type="NCBI Taxonomy" id="5762"/>
    <lineage>
        <taxon>Eukaryota</taxon>
        <taxon>Discoba</taxon>
        <taxon>Heterolobosea</taxon>
        <taxon>Tetramitia</taxon>
        <taxon>Eutetramitia</taxon>
        <taxon>Vahlkampfiidae</taxon>
        <taxon>Naegleria</taxon>
    </lineage>
</organism>
<reference evidence="7 8" key="1">
    <citation type="journal article" date="2010" name="Cell">
        <title>The genome of Naegleria gruberi illuminates early eukaryotic versatility.</title>
        <authorList>
            <person name="Fritz-Laylin L.K."/>
            <person name="Prochnik S.E."/>
            <person name="Ginger M.L."/>
            <person name="Dacks J.B."/>
            <person name="Carpenter M.L."/>
            <person name="Field M.C."/>
            <person name="Kuo A."/>
            <person name="Paredez A."/>
            <person name="Chapman J."/>
            <person name="Pham J."/>
            <person name="Shu S."/>
            <person name="Neupane R."/>
            <person name="Cipriano M."/>
            <person name="Mancuso J."/>
            <person name="Tu H."/>
            <person name="Salamov A."/>
            <person name="Lindquist E."/>
            <person name="Shapiro H."/>
            <person name="Lucas S."/>
            <person name="Grigoriev I.V."/>
            <person name="Cande W.Z."/>
            <person name="Fulton C."/>
            <person name="Rokhsar D.S."/>
            <person name="Dawson S.C."/>
        </authorList>
    </citation>
    <scope>NUCLEOTIDE SEQUENCE [LARGE SCALE GENOMIC DNA]</scope>
    <source>
        <strain evidence="7 8">NEG-M</strain>
    </source>
</reference>
<name>D2VXM1_NAEGR</name>